<organism evidence="1">
    <name type="scientific">Rhizophora mucronata</name>
    <name type="common">Asiatic mangrove</name>
    <dbReference type="NCBI Taxonomy" id="61149"/>
    <lineage>
        <taxon>Eukaryota</taxon>
        <taxon>Viridiplantae</taxon>
        <taxon>Streptophyta</taxon>
        <taxon>Embryophyta</taxon>
        <taxon>Tracheophyta</taxon>
        <taxon>Spermatophyta</taxon>
        <taxon>Magnoliopsida</taxon>
        <taxon>eudicotyledons</taxon>
        <taxon>Gunneridae</taxon>
        <taxon>Pentapetalae</taxon>
        <taxon>rosids</taxon>
        <taxon>fabids</taxon>
        <taxon>Malpighiales</taxon>
        <taxon>Rhizophoraceae</taxon>
        <taxon>Rhizophora</taxon>
    </lineage>
</organism>
<proteinExistence type="predicted"/>
<dbReference type="AlphaFoldDB" id="A0A2P2R005"/>
<protein>
    <submittedName>
        <fullName evidence="1">Uncharacterized protein</fullName>
    </submittedName>
</protein>
<name>A0A2P2R005_RHIMU</name>
<sequence length="29" mass="3469">MVSSKICYSRYKTTINNHTGMHKFNSYRT</sequence>
<reference evidence="1" key="1">
    <citation type="submission" date="2018-02" db="EMBL/GenBank/DDBJ databases">
        <title>Rhizophora mucronata_Transcriptome.</title>
        <authorList>
            <person name="Meera S.P."/>
            <person name="Sreeshan A."/>
            <person name="Augustine A."/>
        </authorList>
    </citation>
    <scope>NUCLEOTIDE SEQUENCE</scope>
    <source>
        <tissue evidence="1">Leaf</tissue>
    </source>
</reference>
<dbReference type="EMBL" id="GGEC01092095">
    <property type="protein sequence ID" value="MBX72579.1"/>
    <property type="molecule type" value="Transcribed_RNA"/>
</dbReference>
<accession>A0A2P2R005</accession>
<evidence type="ECO:0000313" key="1">
    <source>
        <dbReference type="EMBL" id="MBX72579.1"/>
    </source>
</evidence>